<evidence type="ECO:0000256" key="2">
    <source>
        <dbReference type="ARBA" id="ARBA00001936"/>
    </source>
</evidence>
<dbReference type="PANTHER" id="PTHR11845:SF13">
    <property type="entry name" value="5'-DEOXYNUCLEOTIDASE HDDC2"/>
    <property type="match status" value="1"/>
</dbReference>
<dbReference type="SMART" id="SM00471">
    <property type="entry name" value="HDc"/>
    <property type="match status" value="1"/>
</dbReference>
<name>A0A1R1JXS9_ALCXX</name>
<dbReference type="SUPFAM" id="SSF109604">
    <property type="entry name" value="HD-domain/PDEase-like"/>
    <property type="match status" value="1"/>
</dbReference>
<dbReference type="GO" id="GO:0005737">
    <property type="term" value="C:cytoplasm"/>
    <property type="evidence" value="ECO:0007669"/>
    <property type="project" value="TreeGrafter"/>
</dbReference>
<evidence type="ECO:0000259" key="8">
    <source>
        <dbReference type="SMART" id="SM00471"/>
    </source>
</evidence>
<keyword evidence="7 9" id="KW-0378">Hydrolase</keyword>
<dbReference type="OrthoDB" id="9797178at2"/>
<dbReference type="Gene3D" id="3.10.450.50">
    <property type="match status" value="1"/>
</dbReference>
<evidence type="ECO:0000313" key="10">
    <source>
        <dbReference type="Proteomes" id="UP000187251"/>
    </source>
</evidence>
<dbReference type="InterPro" id="IPR039356">
    <property type="entry name" value="YfbR/HDDC2"/>
</dbReference>
<comment type="cofactor">
    <cofactor evidence="3">
        <name>Co(2+)</name>
        <dbReference type="ChEBI" id="CHEBI:48828"/>
    </cofactor>
</comment>
<reference evidence="9 10" key="1">
    <citation type="submission" date="2016-09" db="EMBL/GenBank/DDBJ databases">
        <title>Phylogenomics of Achromobacter.</title>
        <authorList>
            <person name="Jeukens J."/>
            <person name="Freschi L."/>
            <person name="Vincent A.T."/>
            <person name="Emond-Rheault J.-G."/>
            <person name="Kukavica-Ibrulj I."/>
            <person name="Charette S.J."/>
            <person name="Levesque R.C."/>
        </authorList>
    </citation>
    <scope>NUCLEOTIDE SEQUENCE [LARGE SCALE GENOMIC DNA]</scope>
    <source>
        <strain evidence="9 10">AUS488</strain>
    </source>
</reference>
<dbReference type="Gene3D" id="1.10.3210.10">
    <property type="entry name" value="Hypothetical protein af1432"/>
    <property type="match status" value="1"/>
</dbReference>
<feature type="domain" description="HD/PDEase" evidence="8">
    <location>
        <begin position="32"/>
        <end position="149"/>
    </location>
</feature>
<dbReference type="GO" id="GO:0046872">
    <property type="term" value="F:metal ion binding"/>
    <property type="evidence" value="ECO:0007669"/>
    <property type="project" value="UniProtKB-KW"/>
</dbReference>
<dbReference type="AlphaFoldDB" id="A0A1R1JXS9"/>
<evidence type="ECO:0000256" key="3">
    <source>
        <dbReference type="ARBA" id="ARBA00001941"/>
    </source>
</evidence>
<dbReference type="Pfam" id="PF13023">
    <property type="entry name" value="HD_3"/>
    <property type="match status" value="1"/>
</dbReference>
<accession>A0A1R1JXS9</accession>
<dbReference type="InterPro" id="IPR032710">
    <property type="entry name" value="NTF2-like_dom_sf"/>
</dbReference>
<comment type="caution">
    <text evidence="9">The sequence shown here is derived from an EMBL/GenBank/DDBJ whole genome shotgun (WGS) entry which is preliminary data.</text>
</comment>
<sequence length="319" mass="35959">MDTDTLSRRLEFLRQAEKLKDVLRSARSSGGRQESTAEHTWRLCLMAMMLEEDLADLDFTRILRLCVIHDLGEAIHGDIPATQQPPGAGKGAQERLDLLQLASPLDAPARDRLLALWDDYENAASPEARAVKAMDKLETLLQHNQGANAPDFDYAFNLDYGRKHTDALPLFREIRRLLDADTEARIRQQAAERAAPPAPSPADVVQRQLDAYNARDIDAFMPAWAQDCEYYAFPDTLLARGRAQIRERHLERFKEPDLHGRLVHRMVNGDMVVDQEVVTRNFADGRGEVDVVAIYEVRDGQIAKAWFRLGAPRLHGGSA</sequence>
<proteinExistence type="predicted"/>
<dbReference type="Pfam" id="PF12680">
    <property type="entry name" value="SnoaL_2"/>
    <property type="match status" value="1"/>
</dbReference>
<dbReference type="EMBL" id="MJMN01000005">
    <property type="protein sequence ID" value="OMG90721.1"/>
    <property type="molecule type" value="Genomic_DNA"/>
</dbReference>
<evidence type="ECO:0000256" key="6">
    <source>
        <dbReference type="ARBA" id="ARBA00022723"/>
    </source>
</evidence>
<dbReference type="PANTHER" id="PTHR11845">
    <property type="entry name" value="5'-DEOXYNUCLEOTIDASE HDDC2"/>
    <property type="match status" value="1"/>
</dbReference>
<keyword evidence="6" id="KW-0479">Metal-binding</keyword>
<evidence type="ECO:0000256" key="1">
    <source>
        <dbReference type="ARBA" id="ARBA00001638"/>
    </source>
</evidence>
<evidence type="ECO:0000256" key="7">
    <source>
        <dbReference type="ARBA" id="ARBA00022801"/>
    </source>
</evidence>
<dbReference type="InterPro" id="IPR003607">
    <property type="entry name" value="HD/PDEase_dom"/>
</dbReference>
<dbReference type="GO" id="GO:0002953">
    <property type="term" value="F:5'-deoxynucleotidase activity"/>
    <property type="evidence" value="ECO:0007669"/>
    <property type="project" value="UniProtKB-EC"/>
</dbReference>
<dbReference type="InterPro" id="IPR037401">
    <property type="entry name" value="SnoaL-like"/>
</dbReference>
<dbReference type="InterPro" id="IPR006674">
    <property type="entry name" value="HD_domain"/>
</dbReference>
<evidence type="ECO:0000256" key="4">
    <source>
        <dbReference type="ARBA" id="ARBA00011738"/>
    </source>
</evidence>
<evidence type="ECO:0000256" key="5">
    <source>
        <dbReference type="ARBA" id="ARBA00012964"/>
    </source>
</evidence>
<dbReference type="SUPFAM" id="SSF54427">
    <property type="entry name" value="NTF2-like"/>
    <property type="match status" value="1"/>
</dbReference>
<dbReference type="Proteomes" id="UP000187251">
    <property type="component" value="Unassembled WGS sequence"/>
</dbReference>
<organism evidence="9 10">
    <name type="scientific">Alcaligenes xylosoxydans xylosoxydans</name>
    <name type="common">Achromobacter xylosoxidans</name>
    <dbReference type="NCBI Taxonomy" id="85698"/>
    <lineage>
        <taxon>Bacteria</taxon>
        <taxon>Pseudomonadati</taxon>
        <taxon>Pseudomonadota</taxon>
        <taxon>Betaproteobacteria</taxon>
        <taxon>Burkholderiales</taxon>
        <taxon>Alcaligenaceae</taxon>
        <taxon>Achromobacter</taxon>
    </lineage>
</organism>
<evidence type="ECO:0000313" key="9">
    <source>
        <dbReference type="EMBL" id="OMG90721.1"/>
    </source>
</evidence>
<comment type="catalytic activity">
    <reaction evidence="1">
        <text>a 2'-deoxyribonucleoside 5'-phosphate + H2O = a 2'-deoxyribonucleoside + phosphate</text>
        <dbReference type="Rhea" id="RHEA:36167"/>
        <dbReference type="ChEBI" id="CHEBI:15377"/>
        <dbReference type="ChEBI" id="CHEBI:18274"/>
        <dbReference type="ChEBI" id="CHEBI:43474"/>
        <dbReference type="ChEBI" id="CHEBI:65317"/>
        <dbReference type="EC" id="3.1.3.89"/>
    </reaction>
</comment>
<comment type="cofactor">
    <cofactor evidence="2">
        <name>Mn(2+)</name>
        <dbReference type="ChEBI" id="CHEBI:29035"/>
    </cofactor>
</comment>
<comment type="subunit">
    <text evidence="4">Homodimer.</text>
</comment>
<gene>
    <name evidence="9" type="ORF">BIZ92_20675</name>
</gene>
<protein>
    <recommendedName>
        <fullName evidence="5">5'-deoxynucleotidase</fullName>
        <ecNumber evidence="5">3.1.3.89</ecNumber>
    </recommendedName>
</protein>
<dbReference type="EC" id="3.1.3.89" evidence="5"/>